<keyword evidence="5" id="KW-0067">ATP-binding</keyword>
<dbReference type="PROSITE" id="PS50929">
    <property type="entry name" value="ABC_TM1F"/>
    <property type="match status" value="2"/>
</dbReference>
<evidence type="ECO:0000256" key="4">
    <source>
        <dbReference type="ARBA" id="ARBA00022741"/>
    </source>
</evidence>
<dbReference type="Gene3D" id="3.40.50.300">
    <property type="entry name" value="P-loop containing nucleotide triphosphate hydrolases"/>
    <property type="match status" value="2"/>
</dbReference>
<dbReference type="SUPFAM" id="SSF90123">
    <property type="entry name" value="ABC transporter transmembrane region"/>
    <property type="match status" value="2"/>
</dbReference>
<keyword evidence="14" id="KW-1185">Reference proteome</keyword>
<feature type="signal peptide" evidence="10">
    <location>
        <begin position="1"/>
        <end position="16"/>
    </location>
</feature>
<dbReference type="PROSITE" id="PS50893">
    <property type="entry name" value="ABC_TRANSPORTER_2"/>
    <property type="match status" value="2"/>
</dbReference>
<protein>
    <recommendedName>
        <fullName evidence="15">ABC transporter</fullName>
    </recommendedName>
</protein>
<evidence type="ECO:0000256" key="8">
    <source>
        <dbReference type="SAM" id="MobiDB-lite"/>
    </source>
</evidence>
<feature type="chain" id="PRO_5003117788" description="ABC transporter" evidence="10">
    <location>
        <begin position="17"/>
        <end position="1122"/>
    </location>
</feature>
<dbReference type="Proteomes" id="UP000008312">
    <property type="component" value="Unassembled WGS sequence"/>
</dbReference>
<feature type="region of interest" description="Disordered" evidence="8">
    <location>
        <begin position="525"/>
        <end position="596"/>
    </location>
</feature>
<dbReference type="EMBL" id="FN668672">
    <property type="protein sequence ID" value="CBK24135.2"/>
    <property type="molecule type" value="Genomic_DNA"/>
</dbReference>
<dbReference type="InterPro" id="IPR011527">
    <property type="entry name" value="ABC1_TM_dom"/>
</dbReference>
<feature type="domain" description="ABC transmembrane type-1" evidence="12">
    <location>
        <begin position="1"/>
        <end position="244"/>
    </location>
</feature>
<dbReference type="GO" id="GO:0005743">
    <property type="term" value="C:mitochondrial inner membrane"/>
    <property type="evidence" value="ECO:0007669"/>
    <property type="project" value="TreeGrafter"/>
</dbReference>
<dbReference type="SMART" id="SM00382">
    <property type="entry name" value="AAA"/>
    <property type="match status" value="2"/>
</dbReference>
<dbReference type="GO" id="GO:0090374">
    <property type="term" value="P:oligopeptide export from mitochondrion"/>
    <property type="evidence" value="ECO:0007669"/>
    <property type="project" value="TreeGrafter"/>
</dbReference>
<dbReference type="Pfam" id="PF00005">
    <property type="entry name" value="ABC_tran"/>
    <property type="match status" value="2"/>
</dbReference>
<feature type="transmembrane region" description="Helical" evidence="9">
    <location>
        <begin position="220"/>
        <end position="240"/>
    </location>
</feature>
<dbReference type="InterPro" id="IPR003593">
    <property type="entry name" value="AAA+_ATPase"/>
</dbReference>
<dbReference type="GeneID" id="24920961"/>
<evidence type="ECO:0008006" key="15">
    <source>
        <dbReference type="Google" id="ProtNLM"/>
    </source>
</evidence>
<dbReference type="InterPro" id="IPR003439">
    <property type="entry name" value="ABC_transporter-like_ATP-bd"/>
</dbReference>
<feature type="transmembrane region" description="Helical" evidence="9">
    <location>
        <begin position="677"/>
        <end position="697"/>
    </location>
</feature>
<dbReference type="InterPro" id="IPR027417">
    <property type="entry name" value="P-loop_NTPase"/>
</dbReference>
<feature type="transmembrane region" description="Helical" evidence="9">
    <location>
        <begin position="821"/>
        <end position="839"/>
    </location>
</feature>
<keyword evidence="7 9" id="KW-0472">Membrane</keyword>
<dbReference type="SUPFAM" id="SSF52540">
    <property type="entry name" value="P-loop containing nucleoside triphosphate hydrolases"/>
    <property type="match status" value="2"/>
</dbReference>
<dbReference type="InterPro" id="IPR017871">
    <property type="entry name" value="ABC_transporter-like_CS"/>
</dbReference>
<evidence type="ECO:0000256" key="1">
    <source>
        <dbReference type="ARBA" id="ARBA00004141"/>
    </source>
</evidence>
<feature type="transmembrane region" description="Helical" evidence="9">
    <location>
        <begin position="703"/>
        <end position="723"/>
    </location>
</feature>
<evidence type="ECO:0000259" key="11">
    <source>
        <dbReference type="PROSITE" id="PS50893"/>
    </source>
</evidence>
<dbReference type="GO" id="GO:0016887">
    <property type="term" value="F:ATP hydrolysis activity"/>
    <property type="evidence" value="ECO:0007669"/>
    <property type="project" value="InterPro"/>
</dbReference>
<feature type="compositionally biased region" description="Polar residues" evidence="8">
    <location>
        <begin position="576"/>
        <end position="585"/>
    </location>
</feature>
<evidence type="ECO:0000256" key="2">
    <source>
        <dbReference type="ARBA" id="ARBA00007577"/>
    </source>
</evidence>
<dbReference type="PANTHER" id="PTHR43394">
    <property type="entry name" value="ATP-DEPENDENT PERMEASE MDL1, MITOCHONDRIAL"/>
    <property type="match status" value="1"/>
</dbReference>
<feature type="transmembrane region" description="Helical" evidence="9">
    <location>
        <begin position="91"/>
        <end position="109"/>
    </location>
</feature>
<dbReference type="RefSeq" id="XP_012898183.1">
    <property type="nucleotide sequence ID" value="XM_013042729.1"/>
</dbReference>
<keyword evidence="4" id="KW-0547">Nucleotide-binding</keyword>
<evidence type="ECO:0000256" key="5">
    <source>
        <dbReference type="ARBA" id="ARBA00022840"/>
    </source>
</evidence>
<feature type="compositionally biased region" description="Basic and acidic residues" evidence="8">
    <location>
        <begin position="542"/>
        <end position="564"/>
    </location>
</feature>
<dbReference type="PROSITE" id="PS00211">
    <property type="entry name" value="ABC_TRANSPORTER_1"/>
    <property type="match status" value="2"/>
</dbReference>
<dbReference type="FunFam" id="3.40.50.300:FF:000218">
    <property type="entry name" value="Multidrug ABC transporter ATP-binding protein"/>
    <property type="match status" value="1"/>
</dbReference>
<dbReference type="OMA" id="GYFRLAM"/>
<dbReference type="FunFam" id="3.40.50.300:FF:000913">
    <property type="entry name" value="ABC multidrug transporter SitT"/>
    <property type="match status" value="1"/>
</dbReference>
<keyword evidence="3 9" id="KW-0812">Transmembrane</keyword>
<name>D8M7U6_BLAHO</name>
<evidence type="ECO:0000259" key="12">
    <source>
        <dbReference type="PROSITE" id="PS50929"/>
    </source>
</evidence>
<dbReference type="GO" id="GO:0015421">
    <property type="term" value="F:ABC-type oligopeptide transporter activity"/>
    <property type="evidence" value="ECO:0007669"/>
    <property type="project" value="TreeGrafter"/>
</dbReference>
<sequence>MLVAAIFAFFERACLGCFAENITRHYRDQYLLALFRRDVDFIERFSPGRLGQQFSEESSRIVEGLGPGLGLIVRSLSSLFSGIVIGMTRDWMLTLLTLLVSPFIIFFSYKFDKSYGRYTEVVMKEHQNADALAEETFRDIKTVMSLGAEEKFITRYWRIVKDCCKRASLCTTKAGIYYSGMALSTRLADGLLFLSALLIINHQRSDFPSELFTSNCEVVVVMISLLHCFAGIGSMFSNLINIAKARMSAAYFLQVIEREDAMDSLGSTGIIPESSKGDVVYKNVDFKYASRDTQVLKQLNFTIRENEMIGIVGESGSGKSTILKLLMRLYAPTAGTITWDGVYVTTLSTAWIRDQISYVAQEPVLFSGTIRENLLYGREGCTEEEMVEAAKLVEADAFIRSFPKGYDTYVGELGSSLSGGQKQRIAIARALIRNPRILVLDEATSALDSQSEKIVQNAMETIRRKNEAKGKGLSIVIVAHWLSSIRSCDRIVVVEEGKIVEEGDHESLLAKGGIYAGLYKSQETLEKEEKGGEGEGAEQAEEEKQRENEVVKRNENDIKIETKRSTSIQSSRHSSMNHASLQLVQESKEEIPDEEEDARKKKVSMFSLLHFVPHHKWLFWTGLLGKQMIANIRGETYKKYIFMPMEFFDDPKHMPSILTSRLSIDGRRVRDFVDRMYFIFENYLLIIISLVTCFTPAGNWKLTLVAVCMSPFLLVVEYMQWMIMAKVSDQIDRELTERSGDLTDCILNIHTVHAYNLQNTLSNHIMKKLESTNKKTTQRFMRGAIGQGLSLFMPCVYDAVVLLVAFSMFQKGEIDFVRMMFVYMTVNTGAYTLGINMAYTASNELAQRSANNLLSVINMENENDEARALAEKGKDGAITFNNVSFTYPSRPTYKILSNISFTIPKGSSVAFVGPSGCGKSTIISLIQRIYKPESGEVLMDGANVQNVNLDSYRSLLGAVNQEPCMFSGTIRENLVMGVDHKVSEAELMDACTQALCMDFINEMVDGFETDLGSTGKSVSGGQKQRLALARAILRKPHVLLLDEATSALDSENQDKFLEALEKWRSTHPCTVVTVAHRLSTIVDSDIIFVVSEGKIVDSGKHAELLKKCEFYAALVKGQMGEQ</sequence>
<proteinExistence type="inferred from homology"/>
<dbReference type="Pfam" id="PF00664">
    <property type="entry name" value="ABC_membrane"/>
    <property type="match status" value="2"/>
</dbReference>
<feature type="transmembrane region" description="Helical" evidence="9">
    <location>
        <begin position="789"/>
        <end position="809"/>
    </location>
</feature>
<gene>
    <name evidence="13" type="ORF">GSBLH_T00003903001</name>
</gene>
<organism evidence="13">
    <name type="scientific">Blastocystis hominis</name>
    <dbReference type="NCBI Taxonomy" id="12968"/>
    <lineage>
        <taxon>Eukaryota</taxon>
        <taxon>Sar</taxon>
        <taxon>Stramenopiles</taxon>
        <taxon>Bigyra</taxon>
        <taxon>Opalozoa</taxon>
        <taxon>Opalinata</taxon>
        <taxon>Blastocystidae</taxon>
        <taxon>Blastocystis</taxon>
    </lineage>
</organism>
<dbReference type="InterPro" id="IPR039421">
    <property type="entry name" value="Type_1_exporter"/>
</dbReference>
<dbReference type="OrthoDB" id="6500128at2759"/>
<evidence type="ECO:0000256" key="9">
    <source>
        <dbReference type="SAM" id="Phobius"/>
    </source>
</evidence>
<comment type="subcellular location">
    <subcellularLocation>
        <location evidence="1">Membrane</location>
        <topology evidence="1">Multi-pass membrane protein</topology>
    </subcellularLocation>
</comment>
<evidence type="ECO:0000256" key="7">
    <source>
        <dbReference type="ARBA" id="ARBA00023136"/>
    </source>
</evidence>
<keyword evidence="10" id="KW-0732">Signal</keyword>
<feature type="transmembrane region" description="Helical" evidence="9">
    <location>
        <begin position="175"/>
        <end position="200"/>
    </location>
</feature>
<dbReference type="NCBIfam" id="NF010167">
    <property type="entry name" value="PRK13648.1"/>
    <property type="match status" value="2"/>
</dbReference>
<evidence type="ECO:0000256" key="3">
    <source>
        <dbReference type="ARBA" id="ARBA00022692"/>
    </source>
</evidence>
<dbReference type="PANTHER" id="PTHR43394:SF27">
    <property type="entry name" value="ATP-DEPENDENT TRANSLOCASE ABCB1-LIKE"/>
    <property type="match status" value="1"/>
</dbReference>
<evidence type="ECO:0000256" key="10">
    <source>
        <dbReference type="SAM" id="SignalP"/>
    </source>
</evidence>
<keyword evidence="6 9" id="KW-1133">Transmembrane helix</keyword>
<evidence type="ECO:0000313" key="14">
    <source>
        <dbReference type="Proteomes" id="UP000008312"/>
    </source>
</evidence>
<reference evidence="13" key="1">
    <citation type="submission" date="2010-02" db="EMBL/GenBank/DDBJ databases">
        <title>Sequencing and annotation of the Blastocystis hominis genome.</title>
        <authorList>
            <person name="Wincker P."/>
        </authorList>
    </citation>
    <scope>NUCLEOTIDE SEQUENCE</scope>
    <source>
        <strain evidence="13">Singapore isolate B</strain>
    </source>
</reference>
<accession>D8M7U6</accession>
<evidence type="ECO:0000256" key="6">
    <source>
        <dbReference type="ARBA" id="ARBA00022989"/>
    </source>
</evidence>
<dbReference type="InterPro" id="IPR036640">
    <property type="entry name" value="ABC1_TM_sf"/>
</dbReference>
<evidence type="ECO:0000313" key="13">
    <source>
        <dbReference type="EMBL" id="CBK24135.2"/>
    </source>
</evidence>
<comment type="similarity">
    <text evidence="2">Belongs to the ABC transporter superfamily. ABCB family. Multidrug resistance exporter (TC 3.A.1.201) subfamily.</text>
</comment>
<dbReference type="GO" id="GO:0005524">
    <property type="term" value="F:ATP binding"/>
    <property type="evidence" value="ECO:0007669"/>
    <property type="project" value="UniProtKB-KW"/>
</dbReference>
<dbReference type="FunCoup" id="D8M7U6">
    <property type="interactions" value="4"/>
</dbReference>
<dbReference type="Gene3D" id="1.20.1560.10">
    <property type="entry name" value="ABC transporter type 1, transmembrane domain"/>
    <property type="match status" value="1"/>
</dbReference>
<feature type="compositionally biased region" description="Low complexity" evidence="8">
    <location>
        <begin position="565"/>
        <end position="574"/>
    </location>
</feature>
<feature type="domain" description="ABC transporter" evidence="11">
    <location>
        <begin position="279"/>
        <end position="521"/>
    </location>
</feature>
<feature type="domain" description="ABC transmembrane type-1" evidence="12">
    <location>
        <begin position="617"/>
        <end position="834"/>
    </location>
</feature>
<dbReference type="InParanoid" id="D8M7U6"/>
<feature type="domain" description="ABC transporter" evidence="11">
    <location>
        <begin position="878"/>
        <end position="1117"/>
    </location>
</feature>
<dbReference type="AlphaFoldDB" id="D8M7U6"/>